<dbReference type="Pfam" id="PF13799">
    <property type="entry name" value="DUF4183"/>
    <property type="match status" value="1"/>
</dbReference>
<keyword evidence="4" id="KW-1185">Reference proteome</keyword>
<accession>A0ABW5R6V2</accession>
<evidence type="ECO:0000313" key="4">
    <source>
        <dbReference type="Proteomes" id="UP001597497"/>
    </source>
</evidence>
<dbReference type="Proteomes" id="UP001597497">
    <property type="component" value="Unassembled WGS sequence"/>
</dbReference>
<reference evidence="4" key="1">
    <citation type="journal article" date="2019" name="Int. J. Syst. Evol. Microbiol.">
        <title>The Global Catalogue of Microorganisms (GCM) 10K type strain sequencing project: providing services to taxonomists for standard genome sequencing and annotation.</title>
        <authorList>
            <consortium name="The Broad Institute Genomics Platform"/>
            <consortium name="The Broad Institute Genome Sequencing Center for Infectious Disease"/>
            <person name="Wu L."/>
            <person name="Ma J."/>
        </authorList>
    </citation>
    <scope>NUCLEOTIDE SEQUENCE [LARGE SCALE GENOMIC DNA]</scope>
    <source>
        <strain evidence="4">KCTC 33676</strain>
    </source>
</reference>
<gene>
    <name evidence="3" type="ORF">ACFSUC_01555</name>
</gene>
<dbReference type="InterPro" id="IPR025237">
    <property type="entry name" value="DUF4183"/>
</dbReference>
<dbReference type="EMBL" id="JBHUMM010000001">
    <property type="protein sequence ID" value="MFD2670290.1"/>
    <property type="molecule type" value="Genomic_DNA"/>
</dbReference>
<evidence type="ECO:0000259" key="2">
    <source>
        <dbReference type="Pfam" id="PF13799"/>
    </source>
</evidence>
<evidence type="ECO:0000313" key="3">
    <source>
        <dbReference type="EMBL" id="MFD2670290.1"/>
    </source>
</evidence>
<feature type="domain" description="DUF4183" evidence="2">
    <location>
        <begin position="21"/>
        <end position="90"/>
    </location>
</feature>
<organism evidence="3 4">
    <name type="scientific">Marinicrinis sediminis</name>
    <dbReference type="NCBI Taxonomy" id="1652465"/>
    <lineage>
        <taxon>Bacteria</taxon>
        <taxon>Bacillati</taxon>
        <taxon>Bacillota</taxon>
        <taxon>Bacilli</taxon>
        <taxon>Bacillales</taxon>
        <taxon>Paenibacillaceae</taxon>
    </lineage>
</organism>
<sequence length="122" mass="13899">MSTKKISSRYAVEAKTFTYIAISDGEKMRYTSEDGLPGHRTIYSPKQMTLINLFVNAVLQPSSLYHIQRGQLLLLSDEPPLAGSSIILQFVACSVVRIRPSKRSKRRPSRKKPRIPYETEEE</sequence>
<evidence type="ECO:0000256" key="1">
    <source>
        <dbReference type="SAM" id="MobiDB-lite"/>
    </source>
</evidence>
<feature type="region of interest" description="Disordered" evidence="1">
    <location>
        <begin position="100"/>
        <end position="122"/>
    </location>
</feature>
<name>A0ABW5R6V2_9BACL</name>
<proteinExistence type="predicted"/>
<protein>
    <submittedName>
        <fullName evidence="3">DUF4183 domain-containing protein</fullName>
    </submittedName>
</protein>
<comment type="caution">
    <text evidence="3">The sequence shown here is derived from an EMBL/GenBank/DDBJ whole genome shotgun (WGS) entry which is preliminary data.</text>
</comment>
<feature type="compositionally biased region" description="Basic residues" evidence="1">
    <location>
        <begin position="100"/>
        <end position="114"/>
    </location>
</feature>
<dbReference type="RefSeq" id="WP_379927627.1">
    <property type="nucleotide sequence ID" value="NZ_JBHUMM010000001.1"/>
</dbReference>